<accession>A0A9D4HGL0</accession>
<keyword evidence="3" id="KW-1185">Reference proteome</keyword>
<gene>
    <name evidence="2" type="ORF">DPMN_058839</name>
</gene>
<reference evidence="2" key="2">
    <citation type="submission" date="2020-11" db="EMBL/GenBank/DDBJ databases">
        <authorList>
            <person name="McCartney M.A."/>
            <person name="Auch B."/>
            <person name="Kono T."/>
            <person name="Mallez S."/>
            <person name="Becker A."/>
            <person name="Gohl D.M."/>
            <person name="Silverstein K.A.T."/>
            <person name="Koren S."/>
            <person name="Bechman K.B."/>
            <person name="Herman A."/>
            <person name="Abrahante J.E."/>
            <person name="Garbe J."/>
        </authorList>
    </citation>
    <scope>NUCLEOTIDE SEQUENCE</scope>
    <source>
        <strain evidence="2">Duluth1</strain>
        <tissue evidence="2">Whole animal</tissue>
    </source>
</reference>
<dbReference type="EMBL" id="JAIWYP010000013">
    <property type="protein sequence ID" value="KAH3716121.1"/>
    <property type="molecule type" value="Genomic_DNA"/>
</dbReference>
<dbReference type="Proteomes" id="UP000828390">
    <property type="component" value="Unassembled WGS sequence"/>
</dbReference>
<feature type="compositionally biased region" description="Basic and acidic residues" evidence="1">
    <location>
        <begin position="10"/>
        <end position="30"/>
    </location>
</feature>
<sequence length="70" mass="8066">MRNNVAPPPPERRSSVHYSGGHDDFEEKFHFHLPNEFPPPEPMSKDKKAYPSKSVRNKPDRRPPPPPPNV</sequence>
<name>A0A9D4HGL0_DREPO</name>
<feature type="region of interest" description="Disordered" evidence="1">
    <location>
        <begin position="1"/>
        <end position="70"/>
    </location>
</feature>
<protein>
    <submittedName>
        <fullName evidence="2">Uncharacterized protein</fullName>
    </submittedName>
</protein>
<dbReference type="AlphaFoldDB" id="A0A9D4HGL0"/>
<organism evidence="2 3">
    <name type="scientific">Dreissena polymorpha</name>
    <name type="common">Zebra mussel</name>
    <name type="synonym">Mytilus polymorpha</name>
    <dbReference type="NCBI Taxonomy" id="45954"/>
    <lineage>
        <taxon>Eukaryota</taxon>
        <taxon>Metazoa</taxon>
        <taxon>Spiralia</taxon>
        <taxon>Lophotrochozoa</taxon>
        <taxon>Mollusca</taxon>
        <taxon>Bivalvia</taxon>
        <taxon>Autobranchia</taxon>
        <taxon>Heteroconchia</taxon>
        <taxon>Euheterodonta</taxon>
        <taxon>Imparidentia</taxon>
        <taxon>Neoheterodontei</taxon>
        <taxon>Myida</taxon>
        <taxon>Dreissenoidea</taxon>
        <taxon>Dreissenidae</taxon>
        <taxon>Dreissena</taxon>
    </lineage>
</organism>
<evidence type="ECO:0000256" key="1">
    <source>
        <dbReference type="SAM" id="MobiDB-lite"/>
    </source>
</evidence>
<evidence type="ECO:0000313" key="2">
    <source>
        <dbReference type="EMBL" id="KAH3716121.1"/>
    </source>
</evidence>
<reference evidence="2" key="1">
    <citation type="journal article" date="2019" name="bioRxiv">
        <title>The Genome of the Zebra Mussel, Dreissena polymorpha: A Resource for Invasive Species Research.</title>
        <authorList>
            <person name="McCartney M.A."/>
            <person name="Auch B."/>
            <person name="Kono T."/>
            <person name="Mallez S."/>
            <person name="Zhang Y."/>
            <person name="Obille A."/>
            <person name="Becker A."/>
            <person name="Abrahante J.E."/>
            <person name="Garbe J."/>
            <person name="Badalamenti J.P."/>
            <person name="Herman A."/>
            <person name="Mangelson H."/>
            <person name="Liachko I."/>
            <person name="Sullivan S."/>
            <person name="Sone E.D."/>
            <person name="Koren S."/>
            <person name="Silverstein K.A.T."/>
            <person name="Beckman K.B."/>
            <person name="Gohl D.M."/>
        </authorList>
    </citation>
    <scope>NUCLEOTIDE SEQUENCE</scope>
    <source>
        <strain evidence="2">Duluth1</strain>
        <tissue evidence="2">Whole animal</tissue>
    </source>
</reference>
<evidence type="ECO:0000313" key="3">
    <source>
        <dbReference type="Proteomes" id="UP000828390"/>
    </source>
</evidence>
<proteinExistence type="predicted"/>
<comment type="caution">
    <text evidence="2">The sequence shown here is derived from an EMBL/GenBank/DDBJ whole genome shotgun (WGS) entry which is preliminary data.</text>
</comment>